<keyword evidence="3 5" id="KW-0012">Acyltransferase</keyword>
<evidence type="ECO:0000313" key="6">
    <source>
        <dbReference type="Proteomes" id="UP000438914"/>
    </source>
</evidence>
<protein>
    <submittedName>
        <fullName evidence="5">Acyltransferase</fullName>
    </submittedName>
</protein>
<dbReference type="InterPro" id="IPR002123">
    <property type="entry name" value="Plipid/glycerol_acylTrfase"/>
</dbReference>
<dbReference type="EMBL" id="VUNG01000005">
    <property type="protein sequence ID" value="MST83750.1"/>
    <property type="molecule type" value="Genomic_DNA"/>
</dbReference>
<dbReference type="PANTHER" id="PTHR10434">
    <property type="entry name" value="1-ACYL-SN-GLYCEROL-3-PHOSPHATE ACYLTRANSFERASE"/>
    <property type="match status" value="1"/>
</dbReference>
<keyword evidence="6" id="KW-1185">Reference proteome</keyword>
<dbReference type="GO" id="GO:0003841">
    <property type="term" value="F:1-acylglycerol-3-phosphate O-acyltransferase activity"/>
    <property type="evidence" value="ECO:0007669"/>
    <property type="project" value="TreeGrafter"/>
</dbReference>
<proteinExistence type="predicted"/>
<dbReference type="Proteomes" id="UP000438914">
    <property type="component" value="Unassembled WGS sequence"/>
</dbReference>
<organism evidence="5 6">
    <name type="scientific">Hallella mizrahii</name>
    <dbReference type="NCBI Taxonomy" id="2606637"/>
    <lineage>
        <taxon>Bacteria</taxon>
        <taxon>Pseudomonadati</taxon>
        <taxon>Bacteroidota</taxon>
        <taxon>Bacteroidia</taxon>
        <taxon>Bacteroidales</taxon>
        <taxon>Prevotellaceae</taxon>
        <taxon>Hallella</taxon>
    </lineage>
</organism>
<keyword evidence="2 5" id="KW-0808">Transferase</keyword>
<dbReference type="SUPFAM" id="SSF69593">
    <property type="entry name" value="Glycerol-3-phosphate (1)-acyltransferase"/>
    <property type="match status" value="1"/>
</dbReference>
<dbReference type="GO" id="GO:0006654">
    <property type="term" value="P:phosphatidic acid biosynthetic process"/>
    <property type="evidence" value="ECO:0007669"/>
    <property type="project" value="TreeGrafter"/>
</dbReference>
<gene>
    <name evidence="5" type="ORF">FYJ73_03505</name>
</gene>
<accession>A0A7K0KE95</accession>
<dbReference type="PANTHER" id="PTHR10434:SF9">
    <property type="entry name" value="PHOSPHOLIPID_GLYCEROL ACYLTRANSFERASE DOMAIN-CONTAINING PROTEIN"/>
    <property type="match status" value="1"/>
</dbReference>
<sequence length="188" mass="21969">MIQQFCNWLLVKRMKWTIEDQQPLPEKCIICLAPHTSNWDFIMGLLYMFSRGIRINFLMKKEWFRWPLGPIFRSIGGIPVFRAKHSHMTDALADAAMKNPIFRLCITPEGTRSLNADWKKGFYFIAQKAQIPILLYSLDYGKKLIKCADSFIPQGDIDADMLRVKRYFIHVKGKHPEKFTTGLPEENN</sequence>
<evidence type="ECO:0000256" key="1">
    <source>
        <dbReference type="ARBA" id="ARBA00005189"/>
    </source>
</evidence>
<reference evidence="5 6" key="1">
    <citation type="submission" date="2019-08" db="EMBL/GenBank/DDBJ databases">
        <title>In-depth cultivation of the pig gut microbiome towards novel bacterial diversity and tailored functional studies.</title>
        <authorList>
            <person name="Wylensek D."/>
            <person name="Hitch T.C.A."/>
            <person name="Clavel T."/>
        </authorList>
    </citation>
    <scope>NUCLEOTIDE SEQUENCE [LARGE SCALE GENOMIC DNA]</scope>
    <source>
        <strain evidence="5 6">LKV-178-WT-2A</strain>
    </source>
</reference>
<evidence type="ECO:0000256" key="2">
    <source>
        <dbReference type="ARBA" id="ARBA00022679"/>
    </source>
</evidence>
<feature type="domain" description="Phospholipid/glycerol acyltransferase" evidence="4">
    <location>
        <begin position="29"/>
        <end position="141"/>
    </location>
</feature>
<dbReference type="RefSeq" id="WP_154533334.1">
    <property type="nucleotide sequence ID" value="NZ_VUNG01000005.1"/>
</dbReference>
<comment type="pathway">
    <text evidence="1">Lipid metabolism.</text>
</comment>
<evidence type="ECO:0000313" key="5">
    <source>
        <dbReference type="EMBL" id="MST83750.1"/>
    </source>
</evidence>
<dbReference type="Pfam" id="PF01553">
    <property type="entry name" value="Acyltransferase"/>
    <property type="match status" value="1"/>
</dbReference>
<dbReference type="AlphaFoldDB" id="A0A7K0KE95"/>
<evidence type="ECO:0000259" key="4">
    <source>
        <dbReference type="SMART" id="SM00563"/>
    </source>
</evidence>
<evidence type="ECO:0000256" key="3">
    <source>
        <dbReference type="ARBA" id="ARBA00023315"/>
    </source>
</evidence>
<comment type="caution">
    <text evidence="5">The sequence shown here is derived from an EMBL/GenBank/DDBJ whole genome shotgun (WGS) entry which is preliminary data.</text>
</comment>
<name>A0A7K0KE95_9BACT</name>
<dbReference type="SMART" id="SM00563">
    <property type="entry name" value="PlsC"/>
    <property type="match status" value="1"/>
</dbReference>